<reference evidence="3 4" key="1">
    <citation type="submission" date="2024-01" db="EMBL/GenBank/DDBJ databases">
        <title>A draft genome for a cacao thread blight-causing isolate of Paramarasmius palmivorus.</title>
        <authorList>
            <person name="Baruah I.K."/>
            <person name="Bukari Y."/>
            <person name="Amoako-Attah I."/>
            <person name="Meinhardt L.W."/>
            <person name="Bailey B.A."/>
            <person name="Cohen S.P."/>
        </authorList>
    </citation>
    <scope>NUCLEOTIDE SEQUENCE [LARGE SCALE GENOMIC DNA]</scope>
    <source>
        <strain evidence="3 4">GH-12</strain>
    </source>
</reference>
<evidence type="ECO:0000256" key="2">
    <source>
        <dbReference type="SAM" id="SignalP"/>
    </source>
</evidence>
<proteinExistence type="predicted"/>
<organism evidence="3 4">
    <name type="scientific">Paramarasmius palmivorus</name>
    <dbReference type="NCBI Taxonomy" id="297713"/>
    <lineage>
        <taxon>Eukaryota</taxon>
        <taxon>Fungi</taxon>
        <taxon>Dikarya</taxon>
        <taxon>Basidiomycota</taxon>
        <taxon>Agaricomycotina</taxon>
        <taxon>Agaricomycetes</taxon>
        <taxon>Agaricomycetidae</taxon>
        <taxon>Agaricales</taxon>
        <taxon>Marasmiineae</taxon>
        <taxon>Marasmiaceae</taxon>
        <taxon>Paramarasmius</taxon>
    </lineage>
</organism>
<name>A0AAW0BPI3_9AGAR</name>
<evidence type="ECO:0000313" key="3">
    <source>
        <dbReference type="EMBL" id="KAK7028129.1"/>
    </source>
</evidence>
<feature type="region of interest" description="Disordered" evidence="1">
    <location>
        <begin position="128"/>
        <end position="252"/>
    </location>
</feature>
<feature type="chain" id="PRO_5043564354" evidence="2">
    <location>
        <begin position="24"/>
        <end position="252"/>
    </location>
</feature>
<keyword evidence="2" id="KW-0732">Signal</keyword>
<accession>A0AAW0BPI3</accession>
<keyword evidence="4" id="KW-1185">Reference proteome</keyword>
<sequence length="252" mass="27153">MSLSKVLGHWTVLLIVGHHFSSGGQRTWNMSLKELALRAPSATSSRTGFQETPKFEYEQPMAFVPPAYAASISPSAVPPSVPRIMTEASVRSYQSDRLAVNSQVSSSPTMVAYPPTVYQSHTNNPVHLSAADADIDPPPPSITPPPPHSPPGSELPPMSRSPSYTETAPPLPLIPAMTTSSTPSPPHSPSSPNGLSLPRTNTITTTTSESRHLMPDYHLEYDLEPPPEAYHNPYTNQPGPGSGTPIYAWSER</sequence>
<dbReference type="Proteomes" id="UP001383192">
    <property type="component" value="Unassembled WGS sequence"/>
</dbReference>
<dbReference type="AlphaFoldDB" id="A0AAW0BPI3"/>
<gene>
    <name evidence="3" type="ORF">VNI00_014944</name>
</gene>
<evidence type="ECO:0000313" key="4">
    <source>
        <dbReference type="Proteomes" id="UP001383192"/>
    </source>
</evidence>
<feature type="compositionally biased region" description="Pro residues" evidence="1">
    <location>
        <begin position="136"/>
        <end position="154"/>
    </location>
</feature>
<evidence type="ECO:0000256" key="1">
    <source>
        <dbReference type="SAM" id="MobiDB-lite"/>
    </source>
</evidence>
<protein>
    <submittedName>
        <fullName evidence="3">Uncharacterized protein</fullName>
    </submittedName>
</protein>
<feature type="compositionally biased region" description="Basic and acidic residues" evidence="1">
    <location>
        <begin position="209"/>
        <end position="221"/>
    </location>
</feature>
<feature type="signal peptide" evidence="2">
    <location>
        <begin position="1"/>
        <end position="23"/>
    </location>
</feature>
<dbReference type="EMBL" id="JAYKXP010000090">
    <property type="protein sequence ID" value="KAK7028129.1"/>
    <property type="molecule type" value="Genomic_DNA"/>
</dbReference>
<comment type="caution">
    <text evidence="3">The sequence shown here is derived from an EMBL/GenBank/DDBJ whole genome shotgun (WGS) entry which is preliminary data.</text>
</comment>